<protein>
    <submittedName>
        <fullName evidence="1">Uncharacterized protein</fullName>
    </submittedName>
</protein>
<dbReference type="STRING" id="470145.BACCOP_03958"/>
<dbReference type="HOGENOM" id="CLU_3095413_0_0_10"/>
<reference evidence="1 2" key="2">
    <citation type="submission" date="2008-04" db="EMBL/GenBank/DDBJ databases">
        <authorList>
            <person name="Fulton L."/>
            <person name="Clifton S."/>
            <person name="Fulton B."/>
            <person name="Xu J."/>
            <person name="Minx P."/>
            <person name="Pepin K.H."/>
            <person name="Johnson M."/>
            <person name="Thiruvilangam P."/>
            <person name="Bhonagiri V."/>
            <person name="Nash W.E."/>
            <person name="Mardis E.R."/>
            <person name="Wilson R.K."/>
        </authorList>
    </citation>
    <scope>NUCLEOTIDE SEQUENCE [LARGE SCALE GENOMIC DNA]</scope>
    <source>
        <strain evidence="1 2">DSM 17136</strain>
    </source>
</reference>
<proteinExistence type="predicted"/>
<gene>
    <name evidence="1" type="ORF">BACCOP_03958</name>
</gene>
<accession>B3JPS6</accession>
<organism evidence="1 2">
    <name type="scientific">Phocaeicola coprocola DSM 17136</name>
    <dbReference type="NCBI Taxonomy" id="470145"/>
    <lineage>
        <taxon>Bacteria</taxon>
        <taxon>Pseudomonadati</taxon>
        <taxon>Bacteroidota</taxon>
        <taxon>Bacteroidia</taxon>
        <taxon>Bacteroidales</taxon>
        <taxon>Bacteroidaceae</taxon>
        <taxon>Phocaeicola</taxon>
    </lineage>
</organism>
<comment type="caution">
    <text evidence="1">The sequence shown here is derived from an EMBL/GenBank/DDBJ whole genome shotgun (WGS) entry which is preliminary data.</text>
</comment>
<evidence type="ECO:0000313" key="1">
    <source>
        <dbReference type="EMBL" id="EDU99034.1"/>
    </source>
</evidence>
<name>B3JPS6_9BACT</name>
<reference evidence="1 2" key="1">
    <citation type="submission" date="2008-04" db="EMBL/GenBank/DDBJ databases">
        <title>Draft genome sequence of Bacteroides coprocola (DSM 17136).</title>
        <authorList>
            <person name="Sudarsanam P."/>
            <person name="Ley R."/>
            <person name="Guruge J."/>
            <person name="Turnbaugh P.J."/>
            <person name="Mahowald M."/>
            <person name="Liep D."/>
            <person name="Gordon J."/>
        </authorList>
    </citation>
    <scope>NUCLEOTIDE SEQUENCE [LARGE SCALE GENOMIC DNA]</scope>
    <source>
        <strain evidence="1 2">DSM 17136</strain>
    </source>
</reference>
<dbReference type="AlphaFoldDB" id="B3JPS6"/>
<dbReference type="EMBL" id="ABIY02000123">
    <property type="protein sequence ID" value="EDU99034.1"/>
    <property type="molecule type" value="Genomic_DNA"/>
</dbReference>
<evidence type="ECO:0000313" key="2">
    <source>
        <dbReference type="Proteomes" id="UP000003146"/>
    </source>
</evidence>
<dbReference type="Proteomes" id="UP000003146">
    <property type="component" value="Unassembled WGS sequence"/>
</dbReference>
<sequence length="51" mass="5787">MSEMNATGMQQKSIPGCAREGILYPQGTLFPEVRATYQRRQTFYKSASRLS</sequence>